<feature type="domain" description="ER-bound oxygenase mpaB/mpaB'/Rubber oxygenase catalytic" evidence="1">
    <location>
        <begin position="23"/>
        <end position="244"/>
    </location>
</feature>
<name>A0ABW2CDC2_9ACTN</name>
<proteinExistence type="predicted"/>
<keyword evidence="3" id="KW-1185">Reference proteome</keyword>
<dbReference type="PANTHER" id="PTHR36151">
    <property type="entry name" value="BLR2777 PROTEIN"/>
    <property type="match status" value="1"/>
</dbReference>
<dbReference type="Pfam" id="PF09995">
    <property type="entry name" value="MPAB_Lcp_cat"/>
    <property type="match status" value="1"/>
</dbReference>
<dbReference type="PANTHER" id="PTHR36151:SF3">
    <property type="entry name" value="ER-BOUND OXYGENASE MPAB_MPAB'_RUBBER OXYGENASE CATALYTIC DOMAIN-CONTAINING PROTEIN"/>
    <property type="match status" value="1"/>
</dbReference>
<evidence type="ECO:0000313" key="3">
    <source>
        <dbReference type="Proteomes" id="UP001596380"/>
    </source>
</evidence>
<dbReference type="EC" id="1.-.-.-" evidence="2"/>
<keyword evidence="2" id="KW-0560">Oxidoreductase</keyword>
<reference evidence="3" key="1">
    <citation type="journal article" date="2019" name="Int. J. Syst. Evol. Microbiol.">
        <title>The Global Catalogue of Microorganisms (GCM) 10K type strain sequencing project: providing services to taxonomists for standard genome sequencing and annotation.</title>
        <authorList>
            <consortium name="The Broad Institute Genomics Platform"/>
            <consortium name="The Broad Institute Genome Sequencing Center for Infectious Disease"/>
            <person name="Wu L."/>
            <person name="Ma J."/>
        </authorList>
    </citation>
    <scope>NUCLEOTIDE SEQUENCE [LARGE SCALE GENOMIC DNA]</scope>
    <source>
        <strain evidence="3">JCM 3369</strain>
    </source>
</reference>
<gene>
    <name evidence="2" type="ORF">ACFQKB_03605</name>
</gene>
<protein>
    <submittedName>
        <fullName evidence="2">Oxygenase MpaB family protein</fullName>
        <ecNumber evidence="2">1.-.-.-</ecNumber>
    </submittedName>
</protein>
<dbReference type="Proteomes" id="UP001596380">
    <property type="component" value="Unassembled WGS sequence"/>
</dbReference>
<evidence type="ECO:0000259" key="1">
    <source>
        <dbReference type="Pfam" id="PF09995"/>
    </source>
</evidence>
<dbReference type="GO" id="GO:0016491">
    <property type="term" value="F:oxidoreductase activity"/>
    <property type="evidence" value="ECO:0007669"/>
    <property type="project" value="UniProtKB-KW"/>
</dbReference>
<dbReference type="RefSeq" id="WP_378046061.1">
    <property type="nucleotide sequence ID" value="NZ_JBHSXE010000001.1"/>
</dbReference>
<evidence type="ECO:0000313" key="2">
    <source>
        <dbReference type="EMBL" id="MFC6878846.1"/>
    </source>
</evidence>
<comment type="caution">
    <text evidence="2">The sequence shown here is derived from an EMBL/GenBank/DDBJ whole genome shotgun (WGS) entry which is preliminary data.</text>
</comment>
<sequence>MTELAERADAAPVPRAHTELMTGLALVAGGANVIMQLSRRPVGRGVVESKVDSGRLDLHPVKRTRTTLTYLVVAAVGTPEEREWMRQEVNRSHRLVRSDEDSPVRYNAFDRELQLWVAACIYRGYEDTYRAFYGDPGPETLRRFYEHGARFGTTLQVRPDMWPADREAFEAYWKESVQRIEVDRQTRAYLRGIAEVRFLPGPLAKVLGPFNRVMTVGFLPQEFRDELGYEWTGRDRAVFAAALKGMAVANRLMPGPLRRFPFNVYLWDFRRRMRKGRSFV</sequence>
<accession>A0ABW2CDC2</accession>
<organism evidence="2 3">
    <name type="scientific">Actinomadura yumaensis</name>
    <dbReference type="NCBI Taxonomy" id="111807"/>
    <lineage>
        <taxon>Bacteria</taxon>
        <taxon>Bacillati</taxon>
        <taxon>Actinomycetota</taxon>
        <taxon>Actinomycetes</taxon>
        <taxon>Streptosporangiales</taxon>
        <taxon>Thermomonosporaceae</taxon>
        <taxon>Actinomadura</taxon>
    </lineage>
</organism>
<dbReference type="EMBL" id="JBHSXS010000001">
    <property type="protein sequence ID" value="MFC6878846.1"/>
    <property type="molecule type" value="Genomic_DNA"/>
</dbReference>
<dbReference type="InterPro" id="IPR018713">
    <property type="entry name" value="MPAB/Lcp_cat_dom"/>
</dbReference>